<keyword evidence="4" id="KW-0788">Thiol protease</keyword>
<evidence type="ECO:0000259" key="9">
    <source>
        <dbReference type="SMART" id="SM00848"/>
    </source>
</evidence>
<dbReference type="SMART" id="SM00645">
    <property type="entry name" value="Pept_C1"/>
    <property type="match status" value="1"/>
</dbReference>
<evidence type="ECO:0000256" key="7">
    <source>
        <dbReference type="SAM" id="SignalP"/>
    </source>
</evidence>
<dbReference type="PROSITE" id="PS00639">
    <property type="entry name" value="THIOL_PROTEASE_HIS"/>
    <property type="match status" value="1"/>
</dbReference>
<organism evidence="10 11">
    <name type="scientific">Nicrophorus vespilloides</name>
    <name type="common">Boreal carrion beetle</name>
    <dbReference type="NCBI Taxonomy" id="110193"/>
    <lineage>
        <taxon>Eukaryota</taxon>
        <taxon>Metazoa</taxon>
        <taxon>Ecdysozoa</taxon>
        <taxon>Arthropoda</taxon>
        <taxon>Hexapoda</taxon>
        <taxon>Insecta</taxon>
        <taxon>Pterygota</taxon>
        <taxon>Neoptera</taxon>
        <taxon>Endopterygota</taxon>
        <taxon>Coleoptera</taxon>
        <taxon>Polyphaga</taxon>
        <taxon>Staphyliniformia</taxon>
        <taxon>Silphidae</taxon>
        <taxon>Nicrophorinae</taxon>
        <taxon>Nicrophorus</taxon>
    </lineage>
</organism>
<dbReference type="InterPro" id="IPR039417">
    <property type="entry name" value="Peptidase_C1A_papain-like"/>
</dbReference>
<feature type="signal peptide" evidence="7">
    <location>
        <begin position="1"/>
        <end position="19"/>
    </location>
</feature>
<evidence type="ECO:0000313" key="10">
    <source>
        <dbReference type="Proteomes" id="UP000695000"/>
    </source>
</evidence>
<dbReference type="Proteomes" id="UP000695000">
    <property type="component" value="Unplaced"/>
</dbReference>
<dbReference type="InterPro" id="IPR038765">
    <property type="entry name" value="Papain-like_cys_pep_sf"/>
</dbReference>
<evidence type="ECO:0000256" key="5">
    <source>
        <dbReference type="ARBA" id="ARBA00023145"/>
    </source>
</evidence>
<dbReference type="InterPro" id="IPR013201">
    <property type="entry name" value="Prot_inhib_I29"/>
</dbReference>
<proteinExistence type="inferred from homology"/>
<dbReference type="InterPro" id="IPR013128">
    <property type="entry name" value="Peptidase_C1A"/>
</dbReference>
<protein>
    <submittedName>
        <fullName evidence="11">Digestive cysteine proteinase 1</fullName>
    </submittedName>
</protein>
<feature type="chain" id="PRO_5046295930" evidence="7">
    <location>
        <begin position="20"/>
        <end position="553"/>
    </location>
</feature>
<evidence type="ECO:0000256" key="4">
    <source>
        <dbReference type="ARBA" id="ARBA00022807"/>
    </source>
</evidence>
<evidence type="ECO:0000256" key="3">
    <source>
        <dbReference type="ARBA" id="ARBA00022801"/>
    </source>
</evidence>
<keyword evidence="7" id="KW-0732">Signal</keyword>
<dbReference type="RefSeq" id="XP_017777460.1">
    <property type="nucleotide sequence ID" value="XM_017921971.1"/>
</dbReference>
<name>A0ABM1MSB0_NICVS</name>
<dbReference type="Pfam" id="PF00112">
    <property type="entry name" value="Peptidase_C1"/>
    <property type="match status" value="1"/>
</dbReference>
<gene>
    <name evidence="11" type="primary">LOC108563330</name>
</gene>
<keyword evidence="6" id="KW-1015">Disulfide bond</keyword>
<dbReference type="PRINTS" id="PR00705">
    <property type="entry name" value="PAPAIN"/>
</dbReference>
<evidence type="ECO:0000256" key="2">
    <source>
        <dbReference type="ARBA" id="ARBA00022670"/>
    </source>
</evidence>
<dbReference type="PROSITE" id="PS00640">
    <property type="entry name" value="THIOL_PROTEASE_ASN"/>
    <property type="match status" value="1"/>
</dbReference>
<comment type="similarity">
    <text evidence="1">Belongs to the peptidase C1 family.</text>
</comment>
<dbReference type="InterPro" id="IPR000668">
    <property type="entry name" value="Peptidase_C1A_C"/>
</dbReference>
<evidence type="ECO:0000259" key="8">
    <source>
        <dbReference type="SMART" id="SM00645"/>
    </source>
</evidence>
<reference evidence="11" key="1">
    <citation type="submission" date="2025-08" db="UniProtKB">
        <authorList>
            <consortium name="RefSeq"/>
        </authorList>
    </citation>
    <scope>IDENTIFICATION</scope>
    <source>
        <tissue evidence="11">Whole Larva</tissue>
    </source>
</reference>
<dbReference type="InterPro" id="IPR025661">
    <property type="entry name" value="Pept_asp_AS"/>
</dbReference>
<sequence>MKTILVLAAFALVVLAGEAKKLRKLKNPNWSPVYTVKGTLFIPYAEISEPFYAWYDAPAKQSRIDYYGGMVKTYQLGTSGGFGTSLKIAPVTTETELNSNTCLQVNGTEEYSIEPQAILPSLTGFECVGEEIIDGTATEKWVMTEKIGQKSNKYTMWMKWKNDQNNQDIKYAVPVRYEMKGYNTLLGSHYDHYYLEYDYYDINNIDPNTFEVDQGMKCSAFPGPGDRHIYTFNPMKEFIHPATTTHVDFEYKKFVNKHGKQYSNMEHFKRKEVFRQNIRYIHAHNRQRKSFTMSVNHLADRTPVELKALRGRINSGGYNGGDKFPYTNIKADQLPTQFDWRIYGAVTPVKDQSVCGSCWSFGTIGAIEGAYFLKNGGNLVRLSQQALVDCSWGYGNNGCDGGEDFRAYQWMLKHGGVPTEEEYGPYLGQDGYCHVNNVTLTAKITGYVNVTSGDENALKLALLKHGPISVAIDASPRSFSFYSNGVYYEPKCGNKLDELDHAVLAVGYGSINGKDYWLVKNSWSNYWGNDGYILMSAENNNCGVMTTPTYVTM</sequence>
<dbReference type="SUPFAM" id="SSF54001">
    <property type="entry name" value="Cysteine proteinases"/>
    <property type="match status" value="1"/>
</dbReference>
<feature type="domain" description="Cathepsin propeptide inhibitor" evidence="9">
    <location>
        <begin position="251"/>
        <end position="306"/>
    </location>
</feature>
<dbReference type="InterPro" id="IPR025660">
    <property type="entry name" value="Pept_his_AS"/>
</dbReference>
<dbReference type="CDD" id="cd02248">
    <property type="entry name" value="Peptidase_C1A"/>
    <property type="match status" value="1"/>
</dbReference>
<evidence type="ECO:0000256" key="6">
    <source>
        <dbReference type="ARBA" id="ARBA00023157"/>
    </source>
</evidence>
<dbReference type="PROSITE" id="PS00139">
    <property type="entry name" value="THIOL_PROTEASE_CYS"/>
    <property type="match status" value="1"/>
</dbReference>
<dbReference type="SMART" id="SM00848">
    <property type="entry name" value="Inhibitor_I29"/>
    <property type="match status" value="1"/>
</dbReference>
<accession>A0ABM1MSB0</accession>
<evidence type="ECO:0000256" key="1">
    <source>
        <dbReference type="ARBA" id="ARBA00008455"/>
    </source>
</evidence>
<evidence type="ECO:0000313" key="11">
    <source>
        <dbReference type="RefSeq" id="XP_017777460.1"/>
    </source>
</evidence>
<dbReference type="PANTHER" id="PTHR12411">
    <property type="entry name" value="CYSTEINE PROTEASE FAMILY C1-RELATED"/>
    <property type="match status" value="1"/>
</dbReference>
<keyword evidence="5" id="KW-0865">Zymogen</keyword>
<dbReference type="Pfam" id="PF08246">
    <property type="entry name" value="Inhibitor_I29"/>
    <property type="match status" value="1"/>
</dbReference>
<keyword evidence="10" id="KW-1185">Reference proteome</keyword>
<keyword evidence="2" id="KW-0645">Protease</keyword>
<dbReference type="InterPro" id="IPR000169">
    <property type="entry name" value="Pept_cys_AS"/>
</dbReference>
<dbReference type="GeneID" id="108563330"/>
<feature type="domain" description="Peptidase C1A papain C-terminal" evidence="8">
    <location>
        <begin position="334"/>
        <end position="552"/>
    </location>
</feature>
<keyword evidence="3" id="KW-0378">Hydrolase</keyword>
<dbReference type="Gene3D" id="3.90.70.10">
    <property type="entry name" value="Cysteine proteinases"/>
    <property type="match status" value="1"/>
</dbReference>